<name>A0A4R2PIW8_RHOSA</name>
<dbReference type="GO" id="GO:0009236">
    <property type="term" value="P:cobalamin biosynthetic process"/>
    <property type="evidence" value="ECO:0007669"/>
    <property type="project" value="UniProtKB-UniPathway"/>
</dbReference>
<dbReference type="InterPro" id="IPR014777">
    <property type="entry name" value="4pyrrole_Mease_sub1"/>
</dbReference>
<dbReference type="InterPro" id="IPR006365">
    <property type="entry name" value="Cbl_synth_CobL"/>
</dbReference>
<dbReference type="InParanoid" id="A0A4R2PIW8"/>
<dbReference type="InterPro" id="IPR050714">
    <property type="entry name" value="Cobalamin_biosynth_MTase"/>
</dbReference>
<dbReference type="GO" id="GO:0008276">
    <property type="term" value="F:protein methyltransferase activity"/>
    <property type="evidence" value="ECO:0007669"/>
    <property type="project" value="InterPro"/>
</dbReference>
<protein>
    <submittedName>
        <fullName evidence="7">Precorrin-6Y C5,15-methyltransferase (Decarboxylating)</fullName>
    </submittedName>
</protein>
<dbReference type="InterPro" id="IPR035996">
    <property type="entry name" value="4pyrrol_Methylase_sf"/>
</dbReference>
<keyword evidence="4 7" id="KW-0808">Transferase</keyword>
<evidence type="ECO:0000256" key="3">
    <source>
        <dbReference type="ARBA" id="ARBA00022603"/>
    </source>
</evidence>
<dbReference type="SUPFAM" id="SSF53790">
    <property type="entry name" value="Tetrapyrrole methylase"/>
    <property type="match status" value="1"/>
</dbReference>
<keyword evidence="8" id="KW-1185">Reference proteome</keyword>
<dbReference type="Gene3D" id="3.40.1010.10">
    <property type="entry name" value="Cobalt-precorrin-4 Transmethylase, Domain 1"/>
    <property type="match status" value="1"/>
</dbReference>
<dbReference type="PIRSF" id="PIRSF036428">
    <property type="entry name" value="CobL"/>
    <property type="match status" value="1"/>
</dbReference>
<dbReference type="NCBIfam" id="TIGR02467">
    <property type="entry name" value="CbiE"/>
    <property type="match status" value="1"/>
</dbReference>
<reference evidence="7 8" key="1">
    <citation type="submission" date="2019-03" db="EMBL/GenBank/DDBJ databases">
        <title>Genomic Encyclopedia of Type Strains, Phase IV (KMG-IV): sequencing the most valuable type-strain genomes for metagenomic binning, comparative biology and taxonomic classification.</title>
        <authorList>
            <person name="Goeker M."/>
        </authorList>
    </citation>
    <scope>NUCLEOTIDE SEQUENCE [LARGE SCALE GENOMIC DNA]</scope>
    <source>
        <strain evidence="7 8">DSM 2132</strain>
    </source>
</reference>
<evidence type="ECO:0000256" key="2">
    <source>
        <dbReference type="ARBA" id="ARBA00022573"/>
    </source>
</evidence>
<dbReference type="CDD" id="cd02440">
    <property type="entry name" value="AdoMet_MTases"/>
    <property type="match status" value="1"/>
</dbReference>
<organism evidence="7 8">
    <name type="scientific">Rhodothalassium salexigens DSM 2132</name>
    <dbReference type="NCBI Taxonomy" id="1188247"/>
    <lineage>
        <taxon>Bacteria</taxon>
        <taxon>Pseudomonadati</taxon>
        <taxon>Pseudomonadota</taxon>
        <taxon>Alphaproteobacteria</taxon>
        <taxon>Rhodothalassiales</taxon>
        <taxon>Rhodothalassiaceae</taxon>
        <taxon>Rhodothalassium</taxon>
    </lineage>
</organism>
<dbReference type="InterPro" id="IPR012818">
    <property type="entry name" value="CbiE"/>
</dbReference>
<dbReference type="SUPFAM" id="SSF53335">
    <property type="entry name" value="S-adenosyl-L-methionine-dependent methyltransferases"/>
    <property type="match status" value="1"/>
</dbReference>
<evidence type="ECO:0000256" key="1">
    <source>
        <dbReference type="ARBA" id="ARBA00004953"/>
    </source>
</evidence>
<comment type="caution">
    <text evidence="7">The sequence shown here is derived from an EMBL/GenBank/DDBJ whole genome shotgun (WGS) entry which is preliminary data.</text>
</comment>
<evidence type="ECO:0000313" key="7">
    <source>
        <dbReference type="EMBL" id="TCP34548.1"/>
    </source>
</evidence>
<comment type="pathway">
    <text evidence="1">Cofactor biosynthesis; adenosylcobalamin biosynthesis.</text>
</comment>
<gene>
    <name evidence="7" type="ORF">EV659_105176</name>
</gene>
<dbReference type="PANTHER" id="PTHR43182:SF1">
    <property type="entry name" value="COBALT-PRECORRIN-7 C(5)-METHYLTRANSFERASE"/>
    <property type="match status" value="1"/>
</dbReference>
<sequence>MGENGADGLCGASRAALDAAQWIIGPPRHLALIDGLGARAAERLVWPAPFADGLALVEARRGRPGVVLASGDPFWFGAGRSLARRLAAGEWRALPGPSTFSLAAARLGWGLEQTLCLGLHAAPVTRLRPHLAPGVRALVLVRDGAAFADLAQWLCDRGFAATRLWAMEALGGPRERVRAATAEAVAGQAVWAADPPAHPVCAALDMACDPAPAGGGAERVAGGGALLVPCASGWPDALFDHDGQITKRPVRALTLSALCPRAGEHLWDIGSGSGSVAIEWLACHASLRATAVEADATRARRLAANACALGADRLAVVHGRAPEALAELRAPDDRPDAVFIGGGLSEALLDAVWQRLAPGGRLVANAVTLESEALLGRWQRHVGGTLLRIALSEAQPLGRRQAWAAAYPIVQWSVSR</sequence>
<dbReference type="PANTHER" id="PTHR43182">
    <property type="entry name" value="COBALT-PRECORRIN-6B C(15)-METHYLTRANSFERASE (DECARBOXYLATING)"/>
    <property type="match status" value="1"/>
</dbReference>
<dbReference type="InterPro" id="IPR029063">
    <property type="entry name" value="SAM-dependent_MTases_sf"/>
</dbReference>
<dbReference type="AlphaFoldDB" id="A0A4R2PIW8"/>
<accession>A0A4R2PIW8</accession>
<dbReference type="EMBL" id="SLXO01000005">
    <property type="protein sequence ID" value="TCP34548.1"/>
    <property type="molecule type" value="Genomic_DNA"/>
</dbReference>
<dbReference type="InterPro" id="IPR014008">
    <property type="entry name" value="Cbl_synth_MTase_CbiT"/>
</dbReference>
<feature type="domain" description="Tetrapyrrole methylase" evidence="6">
    <location>
        <begin position="57"/>
        <end position="185"/>
    </location>
</feature>
<keyword evidence="5" id="KW-0949">S-adenosyl-L-methionine</keyword>
<dbReference type="Proteomes" id="UP000295399">
    <property type="component" value="Unassembled WGS sequence"/>
</dbReference>
<evidence type="ECO:0000259" key="6">
    <source>
        <dbReference type="Pfam" id="PF00590"/>
    </source>
</evidence>
<dbReference type="UniPathway" id="UPA00148"/>
<keyword evidence="2" id="KW-0169">Cobalamin biosynthesis</keyword>
<keyword evidence="3 7" id="KW-0489">Methyltransferase</keyword>
<dbReference type="InterPro" id="IPR000878">
    <property type="entry name" value="4pyrrol_Mease"/>
</dbReference>
<evidence type="ECO:0000256" key="4">
    <source>
        <dbReference type="ARBA" id="ARBA00022679"/>
    </source>
</evidence>
<evidence type="ECO:0000313" key="8">
    <source>
        <dbReference type="Proteomes" id="UP000295399"/>
    </source>
</evidence>
<dbReference type="Gene3D" id="3.40.50.150">
    <property type="entry name" value="Vaccinia Virus protein VP39"/>
    <property type="match status" value="1"/>
</dbReference>
<dbReference type="CDD" id="cd11644">
    <property type="entry name" value="Precorrin-6Y-MT"/>
    <property type="match status" value="1"/>
</dbReference>
<proteinExistence type="predicted"/>
<evidence type="ECO:0000256" key="5">
    <source>
        <dbReference type="ARBA" id="ARBA00022691"/>
    </source>
</evidence>
<dbReference type="NCBIfam" id="TIGR02469">
    <property type="entry name" value="CbiT"/>
    <property type="match status" value="1"/>
</dbReference>
<dbReference type="Pfam" id="PF00590">
    <property type="entry name" value="TP_methylase"/>
    <property type="match status" value="1"/>
</dbReference>
<dbReference type="GO" id="GO:0032259">
    <property type="term" value="P:methylation"/>
    <property type="evidence" value="ECO:0007669"/>
    <property type="project" value="UniProtKB-KW"/>
</dbReference>